<dbReference type="EMBL" id="MU032347">
    <property type="protein sequence ID" value="KAF3765783.1"/>
    <property type="molecule type" value="Genomic_DNA"/>
</dbReference>
<dbReference type="InterPro" id="IPR053185">
    <property type="entry name" value="SET_domain_protein"/>
</dbReference>
<name>A0A9P5CP42_CRYP1</name>
<sequence length="413" mass="45950">MRLRRIIICFSSLGAYLPVNALVHEQVAFDDSDVCWWSLSPPDPICPILRQQNLTEIVNKLTGRYDWGGGAGDECEGDYCLYANRGFAGGRGIALITTHENYLKVKAAGDLLQEYDVSVNEDMDFLPFHVVRVDGKANGLIADSTLKRGDPIMAHTPVLLVHHAFRDDLPQSKQHTLLEAAIHALPAATRELLMAQLAHVPEQQRLTALLTTTNALQVHLDIGGDQDHDGRHYASFPEAARLNHDCRPNAVFYIDPTALMHITTAVTTIKPGQEITLSHLEDPFTPHKERQQQCAGVSEQEVADSETRLQEIRWIEAKLQDPGSAEASTGLITYLLGLYENERLFCCLAGAYALAAVNFNMLGYDRQAVLYAEQAIEALKIEKGEGVPEMKDLEALKWDPKAHSSWRARKIPR</sequence>
<proteinExistence type="predicted"/>
<dbReference type="CDD" id="cd20071">
    <property type="entry name" value="SET_SMYD"/>
    <property type="match status" value="1"/>
</dbReference>
<feature type="signal peptide" evidence="1">
    <location>
        <begin position="1"/>
        <end position="21"/>
    </location>
</feature>
<dbReference type="Gene3D" id="2.170.270.10">
    <property type="entry name" value="SET domain"/>
    <property type="match status" value="1"/>
</dbReference>
<feature type="chain" id="PRO_5040394017" description="SET domain-containing protein" evidence="1">
    <location>
        <begin position="22"/>
        <end position="413"/>
    </location>
</feature>
<dbReference type="Gene3D" id="1.10.220.160">
    <property type="match status" value="1"/>
</dbReference>
<reference evidence="3" key="1">
    <citation type="journal article" date="2020" name="Phytopathology">
        <title>Genome sequence of the chestnut blight fungus Cryphonectria parasitica EP155: A fundamental resource for an archetypical invasive plant pathogen.</title>
        <authorList>
            <person name="Crouch J.A."/>
            <person name="Dawe A."/>
            <person name="Aerts A."/>
            <person name="Barry K."/>
            <person name="Churchill A.C.L."/>
            <person name="Grimwood J."/>
            <person name="Hillman B."/>
            <person name="Milgroom M.G."/>
            <person name="Pangilinan J."/>
            <person name="Smith M."/>
            <person name="Salamov A."/>
            <person name="Schmutz J."/>
            <person name="Yadav J."/>
            <person name="Grigoriev I.V."/>
            <person name="Nuss D."/>
        </authorList>
    </citation>
    <scope>NUCLEOTIDE SEQUENCE</scope>
    <source>
        <strain evidence="3">EP155</strain>
    </source>
</reference>
<gene>
    <name evidence="3" type="ORF">M406DRAFT_276464</name>
</gene>
<comment type="caution">
    <text evidence="3">The sequence shown here is derived from an EMBL/GenBank/DDBJ whole genome shotgun (WGS) entry which is preliminary data.</text>
</comment>
<evidence type="ECO:0000313" key="4">
    <source>
        <dbReference type="Proteomes" id="UP000803844"/>
    </source>
</evidence>
<dbReference type="SUPFAM" id="SSF82199">
    <property type="entry name" value="SET domain"/>
    <property type="match status" value="1"/>
</dbReference>
<organism evidence="3 4">
    <name type="scientific">Cryphonectria parasitica (strain ATCC 38755 / EP155)</name>
    <dbReference type="NCBI Taxonomy" id="660469"/>
    <lineage>
        <taxon>Eukaryota</taxon>
        <taxon>Fungi</taxon>
        <taxon>Dikarya</taxon>
        <taxon>Ascomycota</taxon>
        <taxon>Pezizomycotina</taxon>
        <taxon>Sordariomycetes</taxon>
        <taxon>Sordariomycetidae</taxon>
        <taxon>Diaporthales</taxon>
        <taxon>Cryphonectriaceae</taxon>
        <taxon>Cryphonectria-Endothia species complex</taxon>
        <taxon>Cryphonectria</taxon>
    </lineage>
</organism>
<keyword evidence="4" id="KW-1185">Reference proteome</keyword>
<dbReference type="InterPro" id="IPR001214">
    <property type="entry name" value="SET_dom"/>
</dbReference>
<keyword evidence="1" id="KW-0732">Signal</keyword>
<evidence type="ECO:0000256" key="1">
    <source>
        <dbReference type="SAM" id="SignalP"/>
    </source>
</evidence>
<dbReference type="PANTHER" id="PTHR47332:SF6">
    <property type="entry name" value="SET DOMAIN-CONTAINING PROTEIN"/>
    <property type="match status" value="1"/>
</dbReference>
<dbReference type="AlphaFoldDB" id="A0A9P5CP42"/>
<evidence type="ECO:0000313" key="3">
    <source>
        <dbReference type="EMBL" id="KAF3765783.1"/>
    </source>
</evidence>
<feature type="domain" description="SET" evidence="2">
    <location>
        <begin position="139"/>
        <end position="278"/>
    </location>
</feature>
<dbReference type="InterPro" id="IPR046341">
    <property type="entry name" value="SET_dom_sf"/>
</dbReference>
<dbReference type="OrthoDB" id="1028014at2759"/>
<dbReference type="RefSeq" id="XP_040776744.1">
    <property type="nucleotide sequence ID" value="XM_040918281.1"/>
</dbReference>
<dbReference type="GeneID" id="63835410"/>
<dbReference type="Proteomes" id="UP000803844">
    <property type="component" value="Unassembled WGS sequence"/>
</dbReference>
<protein>
    <recommendedName>
        <fullName evidence="2">SET domain-containing protein</fullName>
    </recommendedName>
</protein>
<evidence type="ECO:0000259" key="2">
    <source>
        <dbReference type="Pfam" id="PF00856"/>
    </source>
</evidence>
<dbReference type="PANTHER" id="PTHR47332">
    <property type="entry name" value="SET DOMAIN-CONTAINING PROTEIN 5"/>
    <property type="match status" value="1"/>
</dbReference>
<accession>A0A9P5CP42</accession>
<dbReference type="Pfam" id="PF00856">
    <property type="entry name" value="SET"/>
    <property type="match status" value="1"/>
</dbReference>